<feature type="transmembrane region" description="Helical" evidence="1">
    <location>
        <begin position="243"/>
        <end position="266"/>
    </location>
</feature>
<dbReference type="AlphaFoldDB" id="A0A517YG23"/>
<dbReference type="KEGG" id="aagg:ETAA8_42920"/>
<evidence type="ECO:0000313" key="3">
    <source>
        <dbReference type="Proteomes" id="UP000315017"/>
    </source>
</evidence>
<feature type="transmembrane region" description="Helical" evidence="1">
    <location>
        <begin position="175"/>
        <end position="196"/>
    </location>
</feature>
<accession>A0A517YG23</accession>
<feature type="transmembrane region" description="Helical" evidence="1">
    <location>
        <begin position="62"/>
        <end position="85"/>
    </location>
</feature>
<keyword evidence="1" id="KW-1133">Transmembrane helix</keyword>
<dbReference type="EMBL" id="CP036274">
    <property type="protein sequence ID" value="QDU29185.1"/>
    <property type="molecule type" value="Genomic_DNA"/>
</dbReference>
<feature type="transmembrane region" description="Helical" evidence="1">
    <location>
        <begin position="272"/>
        <end position="296"/>
    </location>
</feature>
<feature type="transmembrane region" description="Helical" evidence="1">
    <location>
        <begin position="208"/>
        <end position="236"/>
    </location>
</feature>
<sequence>MSEVPIGGEVSEARFPLTWRERVAAQLKRRSYWFPLLAVVLLLIPADFVVTKGVWSGEPITFLLIPLAMIAAQISLGSLGLVLGAGTFGKRLLMFGTGLLPCIAAYLCGWRAFDSYSREWPSTPWSWNGILMLIFVISAMLGAQFPLWLARLSFGWRFVRCGTDQASVPDAKLSILDLLMTTTMFAIALGVVRFSVVSIQADLQMTALMIASVLVAGFSALLTAIITLPLTVYFLGNHSLKTAWCVALLTYPLGFAVLCRVCTFFMPLHFAMSVGAAALLIGLAHTVSFAAGLLLLRTGNWQLLRRVRTEPSRWRVRAQQLCERGYSRGYKLYQSYDWTNSVWPLLWQWWWPLVMLNYVIHIAIFF</sequence>
<protein>
    <submittedName>
        <fullName evidence="2">Uncharacterized protein</fullName>
    </submittedName>
</protein>
<dbReference type="Proteomes" id="UP000315017">
    <property type="component" value="Chromosome"/>
</dbReference>
<feature type="transmembrane region" description="Helical" evidence="1">
    <location>
        <begin position="125"/>
        <end position="150"/>
    </location>
</feature>
<feature type="transmembrane region" description="Helical" evidence="1">
    <location>
        <begin position="32"/>
        <end position="50"/>
    </location>
</feature>
<evidence type="ECO:0000256" key="1">
    <source>
        <dbReference type="SAM" id="Phobius"/>
    </source>
</evidence>
<dbReference type="RefSeq" id="WP_145092643.1">
    <property type="nucleotide sequence ID" value="NZ_CP036274.1"/>
</dbReference>
<proteinExistence type="predicted"/>
<feature type="transmembrane region" description="Helical" evidence="1">
    <location>
        <begin position="92"/>
        <end position="113"/>
    </location>
</feature>
<keyword evidence="1" id="KW-0472">Membrane</keyword>
<keyword evidence="3" id="KW-1185">Reference proteome</keyword>
<reference evidence="2 3" key="1">
    <citation type="submission" date="2019-02" db="EMBL/GenBank/DDBJ databases">
        <title>Deep-cultivation of Planctomycetes and their phenomic and genomic characterization uncovers novel biology.</title>
        <authorList>
            <person name="Wiegand S."/>
            <person name="Jogler M."/>
            <person name="Boedeker C."/>
            <person name="Pinto D."/>
            <person name="Vollmers J."/>
            <person name="Rivas-Marin E."/>
            <person name="Kohn T."/>
            <person name="Peeters S.H."/>
            <person name="Heuer A."/>
            <person name="Rast P."/>
            <person name="Oberbeckmann S."/>
            <person name="Bunk B."/>
            <person name="Jeske O."/>
            <person name="Meyerdierks A."/>
            <person name="Storesund J.E."/>
            <person name="Kallscheuer N."/>
            <person name="Luecker S."/>
            <person name="Lage O.M."/>
            <person name="Pohl T."/>
            <person name="Merkel B.J."/>
            <person name="Hornburger P."/>
            <person name="Mueller R.-W."/>
            <person name="Bruemmer F."/>
            <person name="Labrenz M."/>
            <person name="Spormann A.M."/>
            <person name="Op den Camp H."/>
            <person name="Overmann J."/>
            <person name="Amann R."/>
            <person name="Jetten M.S.M."/>
            <person name="Mascher T."/>
            <person name="Medema M.H."/>
            <person name="Devos D.P."/>
            <person name="Kaster A.-K."/>
            <person name="Ovreas L."/>
            <person name="Rohde M."/>
            <person name="Galperin M.Y."/>
            <person name="Jogler C."/>
        </authorList>
    </citation>
    <scope>NUCLEOTIDE SEQUENCE [LARGE SCALE GENOMIC DNA]</scope>
    <source>
        <strain evidence="2 3">ETA_A8</strain>
    </source>
</reference>
<organism evidence="2 3">
    <name type="scientific">Anatilimnocola aggregata</name>
    <dbReference type="NCBI Taxonomy" id="2528021"/>
    <lineage>
        <taxon>Bacteria</taxon>
        <taxon>Pseudomonadati</taxon>
        <taxon>Planctomycetota</taxon>
        <taxon>Planctomycetia</taxon>
        <taxon>Pirellulales</taxon>
        <taxon>Pirellulaceae</taxon>
        <taxon>Anatilimnocola</taxon>
    </lineage>
</organism>
<evidence type="ECO:0000313" key="2">
    <source>
        <dbReference type="EMBL" id="QDU29185.1"/>
    </source>
</evidence>
<gene>
    <name evidence="2" type="ORF">ETAA8_42920</name>
</gene>
<name>A0A517YG23_9BACT</name>
<keyword evidence="1" id="KW-0812">Transmembrane</keyword>